<dbReference type="EMBL" id="NIGF01000014">
    <property type="protein sequence ID" value="PQV63230.1"/>
    <property type="molecule type" value="Genomic_DNA"/>
</dbReference>
<organism evidence="1 2">
    <name type="scientific">Abditibacterium utsteinense</name>
    <dbReference type="NCBI Taxonomy" id="1960156"/>
    <lineage>
        <taxon>Bacteria</taxon>
        <taxon>Pseudomonadati</taxon>
        <taxon>Abditibacteriota</taxon>
        <taxon>Abditibacteriia</taxon>
        <taxon>Abditibacteriales</taxon>
        <taxon>Abditibacteriaceae</taxon>
        <taxon>Abditibacterium</taxon>
    </lineage>
</organism>
<dbReference type="OrthoDB" id="9789552at2"/>
<name>A0A2S8SR11_9BACT</name>
<evidence type="ECO:0000313" key="1">
    <source>
        <dbReference type="EMBL" id="PQV63230.1"/>
    </source>
</evidence>
<keyword evidence="2" id="KW-1185">Reference proteome</keyword>
<sequence length="486" mass="54490">MIALLPLDDRPCNTRFPQEIAEIGGDFLSQPSRALLGRFNTPAEAAPLQEWLENLPEVEALIVSIDMLAYGGLVASRKTQTSLETAQHRLHILEKWRQTRPQTPVYAFNVLMRLAITMDSDAAVPHYYNVMRYARLVDEAARDPQKMKELQEVKAQIPTEILAEYQIARARNHAINLAMVDYLARGTFDYFLVTQEDCTEFGLHRSEQAEITARAKQLNVEARFALHPGADEAALTLLARHWKSGISFEIHWSDESRKRDIAVFEDVPYEDALHSHIEAMGGNIAQSNGDFQLFVNAPVGGSQKDETREEKAVREADLSAFCDSIERALSEKKRVALCDVAFPNGADELLLSLLQNRGILGQLSVFGGWNTAGNTTGTVLAQCAALFRAGDAESVRLNRRFVFERLVDDWGYQARVRSQVEKTARERGFSPLSMNGQAGGIEEIVRVQLGDFAREIAPQFDTQLEELEVKLPWNRTFEVEVGAKLS</sequence>
<reference evidence="1 2" key="1">
    <citation type="journal article" date="2018" name="Syst. Appl. Microbiol.">
        <title>Abditibacterium utsteinense sp. nov., the first cultivated member of candidate phylum FBP, isolated from ice-free Antarctic soil samples.</title>
        <authorList>
            <person name="Tahon G."/>
            <person name="Tytgat B."/>
            <person name="Lebbe L."/>
            <person name="Carlier A."/>
            <person name="Willems A."/>
        </authorList>
    </citation>
    <scope>NUCLEOTIDE SEQUENCE [LARGE SCALE GENOMIC DNA]</scope>
    <source>
        <strain evidence="1 2">LMG 29911</strain>
    </source>
</reference>
<evidence type="ECO:0008006" key="3">
    <source>
        <dbReference type="Google" id="ProtNLM"/>
    </source>
</evidence>
<dbReference type="Proteomes" id="UP000237684">
    <property type="component" value="Unassembled WGS sequence"/>
</dbReference>
<gene>
    <name evidence="1" type="ORF">B1R32_11455</name>
</gene>
<comment type="caution">
    <text evidence="1">The sequence shown here is derived from an EMBL/GenBank/DDBJ whole genome shotgun (WGS) entry which is preliminary data.</text>
</comment>
<dbReference type="AlphaFoldDB" id="A0A2S8SR11"/>
<accession>A0A2S8SR11</accession>
<dbReference type="InterPro" id="IPR025394">
    <property type="entry name" value="DUF4127"/>
</dbReference>
<dbReference type="InParanoid" id="A0A2S8SR11"/>
<dbReference type="Pfam" id="PF13552">
    <property type="entry name" value="DUF4127"/>
    <property type="match status" value="1"/>
</dbReference>
<proteinExistence type="predicted"/>
<protein>
    <recommendedName>
        <fullName evidence="3">DUF4127 family protein</fullName>
    </recommendedName>
</protein>
<dbReference type="RefSeq" id="WP_123580720.1">
    <property type="nucleotide sequence ID" value="NZ_NIGF01000014.1"/>
</dbReference>
<evidence type="ECO:0000313" key="2">
    <source>
        <dbReference type="Proteomes" id="UP000237684"/>
    </source>
</evidence>